<dbReference type="Gene3D" id="1.10.760.10">
    <property type="entry name" value="Cytochrome c-like domain"/>
    <property type="match status" value="1"/>
</dbReference>
<name>C8PHC4_9BACT</name>
<dbReference type="RefSeq" id="WP_005871018.1">
    <property type="nucleotide sequence ID" value="NZ_ACYG01000024.1"/>
</dbReference>
<keyword evidence="6" id="KW-0732">Signal</keyword>
<dbReference type="Proteomes" id="UP000005709">
    <property type="component" value="Unassembled WGS sequence"/>
</dbReference>
<proteinExistence type="predicted"/>
<dbReference type="GO" id="GO:0020037">
    <property type="term" value="F:heme binding"/>
    <property type="evidence" value="ECO:0007669"/>
    <property type="project" value="InterPro"/>
</dbReference>
<evidence type="ECO:0000259" key="7">
    <source>
        <dbReference type="PROSITE" id="PS51007"/>
    </source>
</evidence>
<accession>C8PHC4</accession>
<comment type="caution">
    <text evidence="8">The sequence shown here is derived from an EMBL/GenBank/DDBJ whole genome shotgun (WGS) entry which is preliminary data.</text>
</comment>
<dbReference type="GO" id="GO:0046872">
    <property type="term" value="F:metal ion binding"/>
    <property type="evidence" value="ECO:0007669"/>
    <property type="project" value="UniProtKB-KW"/>
</dbReference>
<dbReference type="SUPFAM" id="SSF46626">
    <property type="entry name" value="Cytochrome c"/>
    <property type="match status" value="1"/>
</dbReference>
<feature type="domain" description="Cytochrome c" evidence="7">
    <location>
        <begin position="81"/>
        <end position="165"/>
    </location>
</feature>
<dbReference type="PROSITE" id="PS51007">
    <property type="entry name" value="CYTC"/>
    <property type="match status" value="1"/>
</dbReference>
<dbReference type="GO" id="GO:0009055">
    <property type="term" value="F:electron transfer activity"/>
    <property type="evidence" value="ECO:0007669"/>
    <property type="project" value="InterPro"/>
</dbReference>
<protein>
    <recommendedName>
        <fullName evidence="7">Cytochrome c domain-containing protein</fullName>
    </recommendedName>
</protein>
<dbReference type="OrthoDB" id="5373067at2"/>
<evidence type="ECO:0000256" key="2">
    <source>
        <dbReference type="ARBA" id="ARBA00022723"/>
    </source>
</evidence>
<dbReference type="EMBL" id="ACYG01000024">
    <property type="protein sequence ID" value="EEV17538.1"/>
    <property type="molecule type" value="Genomic_DNA"/>
</dbReference>
<reference evidence="8 9" key="1">
    <citation type="submission" date="2009-07" db="EMBL/GenBank/DDBJ databases">
        <authorList>
            <person name="Madupu R."/>
            <person name="Sebastian Y."/>
            <person name="Durkin A.S."/>
            <person name="Torralba M."/>
            <person name="Methe B."/>
            <person name="Sutton G.G."/>
            <person name="Strausberg R.L."/>
            <person name="Nelson K.E."/>
        </authorList>
    </citation>
    <scope>NUCLEOTIDE SEQUENCE [LARGE SCALE GENOMIC DNA]</scope>
    <source>
        <strain evidence="8 9">RM3268</strain>
    </source>
</reference>
<evidence type="ECO:0000256" key="5">
    <source>
        <dbReference type="SAM" id="MobiDB-lite"/>
    </source>
</evidence>
<keyword evidence="9" id="KW-1185">Reference proteome</keyword>
<evidence type="ECO:0000256" key="3">
    <source>
        <dbReference type="ARBA" id="ARBA00023004"/>
    </source>
</evidence>
<evidence type="ECO:0000256" key="1">
    <source>
        <dbReference type="ARBA" id="ARBA00022617"/>
    </source>
</evidence>
<organism evidence="8 9">
    <name type="scientific">Campylobacter gracilis RM3268</name>
    <dbReference type="NCBI Taxonomy" id="553220"/>
    <lineage>
        <taxon>Bacteria</taxon>
        <taxon>Pseudomonadati</taxon>
        <taxon>Campylobacterota</taxon>
        <taxon>Epsilonproteobacteria</taxon>
        <taxon>Campylobacterales</taxon>
        <taxon>Campylobacteraceae</taxon>
        <taxon>Campylobacter</taxon>
    </lineage>
</organism>
<gene>
    <name evidence="8" type="ORF">CAMGR0001_0368</name>
</gene>
<keyword evidence="2 4" id="KW-0479">Metal-binding</keyword>
<evidence type="ECO:0000256" key="6">
    <source>
        <dbReference type="SAM" id="SignalP"/>
    </source>
</evidence>
<dbReference type="STRING" id="824.CGRAC_1940"/>
<dbReference type="AlphaFoldDB" id="C8PHC4"/>
<feature type="signal peptide" evidence="6">
    <location>
        <begin position="1"/>
        <end position="19"/>
    </location>
</feature>
<feature type="region of interest" description="Disordered" evidence="5">
    <location>
        <begin position="173"/>
        <end position="193"/>
    </location>
</feature>
<dbReference type="eggNOG" id="COG2863">
    <property type="taxonomic scope" value="Bacteria"/>
</dbReference>
<dbReference type="Pfam" id="PF00034">
    <property type="entry name" value="Cytochrom_C"/>
    <property type="match status" value="1"/>
</dbReference>
<evidence type="ECO:0000256" key="4">
    <source>
        <dbReference type="PROSITE-ProRule" id="PRU00433"/>
    </source>
</evidence>
<dbReference type="InterPro" id="IPR036909">
    <property type="entry name" value="Cyt_c-like_dom_sf"/>
</dbReference>
<feature type="chain" id="PRO_5002991305" description="Cytochrome c domain-containing protein" evidence="6">
    <location>
        <begin position="20"/>
        <end position="193"/>
    </location>
</feature>
<sequence>MKIFKISFLACFFAFSLNAADKASDDTYVFEAKGEFAKELKSLIEKHSKDENVTVNIYKNTPNAKGNIIGGGTKINRNINYIKEKGKVIYDANCASCHGSEGQKRAYGSSRKLKDLSAKEIAIAISSYTSDGQYGKKMKYIMQPIAAKTTAEEVGYIIGYLKGDDEFLYDSPSRASGNTEISTAPSEQGSYLK</sequence>
<evidence type="ECO:0000313" key="9">
    <source>
        <dbReference type="Proteomes" id="UP000005709"/>
    </source>
</evidence>
<evidence type="ECO:0000313" key="8">
    <source>
        <dbReference type="EMBL" id="EEV17538.1"/>
    </source>
</evidence>
<keyword evidence="1 4" id="KW-0349">Heme</keyword>
<dbReference type="InterPro" id="IPR009056">
    <property type="entry name" value="Cyt_c-like_dom"/>
</dbReference>
<keyword evidence="3 4" id="KW-0408">Iron</keyword>